<keyword evidence="3" id="KW-1185">Reference proteome</keyword>
<feature type="compositionally biased region" description="Polar residues" evidence="1">
    <location>
        <begin position="37"/>
        <end position="52"/>
    </location>
</feature>
<sequence>MSVQPFSADYQAVSESEAAMSPGAMTTSSNIVRHVTSANSQTSPNATSSLINRGNGHKSHGSTSTSSKFKSAAQAAISVFAVRSRLSKGSGKKKEHNPSEACLQLTNELNQQMASLWIMMTSYNFPFSEEYAEDVKWGCYKCTEICRRIRPLILDTVRRHIFLQSKDLLQKLTMLCNCVTFFLKVLQKYADVTYRANILPGREEVHVTVTTRDKSKEKSGTENQLREKYASFTQDQVTQDILEIIQVIHEMQEIIPCAEMEVESLDMVNGDALLEEFQATSRNRTRRSTTIQKIRQNQRFLICCSCKEQFL</sequence>
<evidence type="ECO:0000256" key="1">
    <source>
        <dbReference type="SAM" id="MobiDB-lite"/>
    </source>
</evidence>
<organism evidence="2 3">
    <name type="scientific">Owenia fusiformis</name>
    <name type="common">Polychaete worm</name>
    <dbReference type="NCBI Taxonomy" id="6347"/>
    <lineage>
        <taxon>Eukaryota</taxon>
        <taxon>Metazoa</taxon>
        <taxon>Spiralia</taxon>
        <taxon>Lophotrochozoa</taxon>
        <taxon>Annelida</taxon>
        <taxon>Polychaeta</taxon>
        <taxon>Sedentaria</taxon>
        <taxon>Canalipalpata</taxon>
        <taxon>Sabellida</taxon>
        <taxon>Oweniida</taxon>
        <taxon>Oweniidae</taxon>
        <taxon>Owenia</taxon>
    </lineage>
</organism>
<accession>A0A8J1TTS9</accession>
<proteinExistence type="predicted"/>
<comment type="caution">
    <text evidence="2">The sequence shown here is derived from an EMBL/GenBank/DDBJ whole genome shotgun (WGS) entry which is preliminary data.</text>
</comment>
<gene>
    <name evidence="2" type="ORF">OFUS_LOCUS20257</name>
</gene>
<dbReference type="EMBL" id="CAIIXF020000010">
    <property type="protein sequence ID" value="CAH1795764.1"/>
    <property type="molecule type" value="Genomic_DNA"/>
</dbReference>
<evidence type="ECO:0000313" key="3">
    <source>
        <dbReference type="Proteomes" id="UP000749559"/>
    </source>
</evidence>
<protein>
    <submittedName>
        <fullName evidence="2">Uncharacterized protein</fullName>
    </submittedName>
</protein>
<dbReference type="AlphaFoldDB" id="A0A8J1TTS9"/>
<evidence type="ECO:0000313" key="2">
    <source>
        <dbReference type="EMBL" id="CAH1795764.1"/>
    </source>
</evidence>
<reference evidence="2" key="1">
    <citation type="submission" date="2022-03" db="EMBL/GenBank/DDBJ databases">
        <authorList>
            <person name="Martin C."/>
        </authorList>
    </citation>
    <scope>NUCLEOTIDE SEQUENCE</scope>
</reference>
<dbReference type="Proteomes" id="UP000749559">
    <property type="component" value="Unassembled WGS sequence"/>
</dbReference>
<name>A0A8J1TTS9_OWEFU</name>
<feature type="region of interest" description="Disordered" evidence="1">
    <location>
        <begin position="37"/>
        <end position="67"/>
    </location>
</feature>